<feature type="domain" description="LysM" evidence="3">
    <location>
        <begin position="68"/>
        <end position="112"/>
    </location>
</feature>
<protein>
    <submittedName>
        <fullName evidence="5">Murein hydrolase activator NlpD</fullName>
    </submittedName>
</protein>
<keyword evidence="6" id="KW-1185">Reference proteome</keyword>
<evidence type="ECO:0000313" key="7">
    <source>
        <dbReference type="Proteomes" id="UP000051887"/>
    </source>
</evidence>
<feature type="chain" id="PRO_5009792362" evidence="2">
    <location>
        <begin position="26"/>
        <end position="392"/>
    </location>
</feature>
<dbReference type="Gene3D" id="2.70.70.10">
    <property type="entry name" value="Glucose Permease (Domain IIA)"/>
    <property type="match status" value="1"/>
</dbReference>
<dbReference type="InterPro" id="IPR011055">
    <property type="entry name" value="Dup_hybrid_motif"/>
</dbReference>
<sequence>MSTLRQSPRTWLVAASGLALLSACSQPLDFDMRGNFGGAFNTADAAQNITADRPRPDDRGIISYPNYQVAVAKRGDSVQDVANRIGVDAQELASYNGLETKSLLRNNEVLALPRRVSETGEGPIQPPSGVDIAALAGNAIDNATPQSVETTTLEPIASSKEDNAQTGVEPLRHKVARGETVYTISRLYGVSVKSLSEWNGLGPDFAIREGQYLLVPVPASTEIKTARSSDTVPGQGTPTPTPPSASKPLPNEKTPTAKEAEAQAKANTPDLSKVPSGGRLAMPVNGSIFREFSKGKNEGIDFSAAPGTPIKAAEAGTVAAIITNAEKVPIVVVKHPDNLLTVYANVADISVAKGDSVTRGQSIAKIRSGESNYLHFEVRKGINSVDPMPYLN</sequence>
<dbReference type="InterPro" id="IPR050570">
    <property type="entry name" value="Cell_wall_metabolism_enzyme"/>
</dbReference>
<dbReference type="EMBL" id="CYSB01000009">
    <property type="protein sequence ID" value="CUH64030.1"/>
    <property type="molecule type" value="Genomic_DNA"/>
</dbReference>
<dbReference type="Pfam" id="PF01476">
    <property type="entry name" value="LysM"/>
    <property type="match status" value="2"/>
</dbReference>
<feature type="signal peptide" evidence="2">
    <location>
        <begin position="1"/>
        <end position="25"/>
    </location>
</feature>
<dbReference type="PANTHER" id="PTHR21666">
    <property type="entry name" value="PEPTIDASE-RELATED"/>
    <property type="match status" value="1"/>
</dbReference>
<dbReference type="EMBL" id="CYSC01000034">
    <property type="protein sequence ID" value="CUH72797.1"/>
    <property type="molecule type" value="Genomic_DNA"/>
</dbReference>
<organism evidence="5 7">
    <name type="scientific">Thalassovita autumnalis</name>
    <dbReference type="NCBI Taxonomy" id="2072972"/>
    <lineage>
        <taxon>Bacteria</taxon>
        <taxon>Pseudomonadati</taxon>
        <taxon>Pseudomonadota</taxon>
        <taxon>Alphaproteobacteria</taxon>
        <taxon>Rhodobacterales</taxon>
        <taxon>Roseobacteraceae</taxon>
        <taxon>Thalassovita</taxon>
    </lineage>
</organism>
<reference evidence="5 7" key="1">
    <citation type="submission" date="2015-09" db="EMBL/GenBank/DDBJ databases">
        <authorList>
            <consortium name="Swine Surveillance"/>
        </authorList>
    </citation>
    <scope>NUCLEOTIDE SEQUENCE [LARGE SCALE GENOMIC DNA]</scope>
    <source>
        <strain evidence="5 7">5120</strain>
    </source>
</reference>
<dbReference type="SMART" id="SM00257">
    <property type="entry name" value="LysM"/>
    <property type="match status" value="2"/>
</dbReference>
<feature type="compositionally biased region" description="Polar residues" evidence="1">
    <location>
        <begin position="224"/>
        <end position="236"/>
    </location>
</feature>
<dbReference type="PROSITE" id="PS51782">
    <property type="entry name" value="LYSM"/>
    <property type="match status" value="2"/>
</dbReference>
<accession>A0A0P1F7K0</accession>
<dbReference type="RefSeq" id="WP_058243971.1">
    <property type="nucleotide sequence ID" value="NZ_CYSB01000009.1"/>
</dbReference>
<dbReference type="PROSITE" id="PS51257">
    <property type="entry name" value="PROKAR_LIPOPROTEIN"/>
    <property type="match status" value="1"/>
</dbReference>
<dbReference type="Proteomes" id="UP000051086">
    <property type="component" value="Unassembled WGS sequence"/>
</dbReference>
<evidence type="ECO:0000313" key="4">
    <source>
        <dbReference type="EMBL" id="CUH64030.1"/>
    </source>
</evidence>
<dbReference type="SUPFAM" id="SSF54106">
    <property type="entry name" value="LysM domain"/>
    <property type="match status" value="1"/>
</dbReference>
<evidence type="ECO:0000256" key="1">
    <source>
        <dbReference type="SAM" id="MobiDB-lite"/>
    </source>
</evidence>
<dbReference type="InterPro" id="IPR016047">
    <property type="entry name" value="M23ase_b-sheet_dom"/>
</dbReference>
<dbReference type="OrthoDB" id="9795421at2"/>
<dbReference type="InterPro" id="IPR036779">
    <property type="entry name" value="LysM_dom_sf"/>
</dbReference>
<dbReference type="PANTHER" id="PTHR21666:SF270">
    <property type="entry name" value="MUREIN HYDROLASE ACTIVATOR ENVC"/>
    <property type="match status" value="1"/>
</dbReference>
<proteinExistence type="predicted"/>
<dbReference type="Pfam" id="PF01551">
    <property type="entry name" value="Peptidase_M23"/>
    <property type="match status" value="1"/>
</dbReference>
<name>A0A0P1F7K0_9RHOB</name>
<dbReference type="SUPFAM" id="SSF51261">
    <property type="entry name" value="Duplicated hybrid motif"/>
    <property type="match status" value="1"/>
</dbReference>
<evidence type="ECO:0000313" key="5">
    <source>
        <dbReference type="EMBL" id="CUH72797.1"/>
    </source>
</evidence>
<reference evidence="4 6" key="2">
    <citation type="submission" date="2015-09" db="EMBL/GenBank/DDBJ databases">
        <authorList>
            <person name="Rodrigo-Torres L."/>
            <person name="Arahal D.R."/>
        </authorList>
    </citation>
    <scope>NUCLEOTIDE SEQUENCE [LARGE SCALE GENOMIC DNA]</scope>
    <source>
        <strain evidence="4 6">CECT 5118</strain>
    </source>
</reference>
<dbReference type="GO" id="GO:0004222">
    <property type="term" value="F:metalloendopeptidase activity"/>
    <property type="evidence" value="ECO:0007669"/>
    <property type="project" value="TreeGrafter"/>
</dbReference>
<evidence type="ECO:0000259" key="3">
    <source>
        <dbReference type="PROSITE" id="PS51782"/>
    </source>
</evidence>
<dbReference type="AlphaFoldDB" id="A0A0P1F7K0"/>
<dbReference type="Gene3D" id="3.10.350.10">
    <property type="entry name" value="LysM domain"/>
    <property type="match status" value="2"/>
</dbReference>
<dbReference type="CDD" id="cd12797">
    <property type="entry name" value="M23_peptidase"/>
    <property type="match status" value="1"/>
</dbReference>
<evidence type="ECO:0000313" key="6">
    <source>
        <dbReference type="Proteomes" id="UP000051086"/>
    </source>
</evidence>
<dbReference type="InterPro" id="IPR018392">
    <property type="entry name" value="LysM"/>
</dbReference>
<evidence type="ECO:0000256" key="2">
    <source>
        <dbReference type="SAM" id="SignalP"/>
    </source>
</evidence>
<dbReference type="Proteomes" id="UP000051887">
    <property type="component" value="Unassembled WGS sequence"/>
</dbReference>
<keyword evidence="5" id="KW-0378">Hydrolase</keyword>
<feature type="domain" description="LysM" evidence="3">
    <location>
        <begin position="171"/>
        <end position="215"/>
    </location>
</feature>
<feature type="region of interest" description="Disordered" evidence="1">
    <location>
        <begin position="224"/>
        <end position="278"/>
    </location>
</feature>
<dbReference type="CDD" id="cd00118">
    <property type="entry name" value="LysM"/>
    <property type="match status" value="2"/>
</dbReference>
<gene>
    <name evidence="5" type="primary">nlpD_2</name>
    <name evidence="4" type="synonym">nlpD_1</name>
    <name evidence="4" type="ORF">TL5118_00726</name>
    <name evidence="5" type="ORF">TL5120_02594</name>
</gene>
<keyword evidence="2" id="KW-0732">Signal</keyword>